<dbReference type="EMBL" id="SGXD01000003">
    <property type="protein sequence ID" value="RZS87066.1"/>
    <property type="molecule type" value="Genomic_DNA"/>
</dbReference>
<dbReference type="SUPFAM" id="SSF81296">
    <property type="entry name" value="E set domains"/>
    <property type="match status" value="1"/>
</dbReference>
<dbReference type="Gene3D" id="2.60.40.1180">
    <property type="entry name" value="Golgi alpha-mannosidase II"/>
    <property type="match status" value="1"/>
</dbReference>
<dbReference type="InterPro" id="IPR006047">
    <property type="entry name" value="GH13_cat_dom"/>
</dbReference>
<dbReference type="InterPro" id="IPR014756">
    <property type="entry name" value="Ig_E-set"/>
</dbReference>
<evidence type="ECO:0000256" key="2">
    <source>
        <dbReference type="ARBA" id="ARBA00022801"/>
    </source>
</evidence>
<dbReference type="SUPFAM" id="SSF51011">
    <property type="entry name" value="Glycosyl hydrolase domain"/>
    <property type="match status" value="1"/>
</dbReference>
<dbReference type="SUPFAM" id="SSF51445">
    <property type="entry name" value="(Trans)glycosidases"/>
    <property type="match status" value="1"/>
</dbReference>
<dbReference type="PANTHER" id="PTHR43002">
    <property type="entry name" value="GLYCOGEN DEBRANCHING ENZYME"/>
    <property type="match status" value="1"/>
</dbReference>
<dbReference type="Pfam" id="PF02922">
    <property type="entry name" value="CBM_48"/>
    <property type="match status" value="1"/>
</dbReference>
<reference evidence="6 7" key="1">
    <citation type="submission" date="2019-02" db="EMBL/GenBank/DDBJ databases">
        <title>Genomic Encyclopedia of Type Strains, Phase IV (KMG-IV): sequencing the most valuable type-strain genomes for metagenomic binning, comparative biology and taxonomic classification.</title>
        <authorList>
            <person name="Goeker M."/>
        </authorList>
    </citation>
    <scope>NUCLEOTIDE SEQUENCE [LARGE SCALE GENOMIC DNA]</scope>
    <source>
        <strain evidence="6 7">DSM 45622</strain>
    </source>
</reference>
<dbReference type="InterPro" id="IPR004193">
    <property type="entry name" value="Glyco_hydro_13_N"/>
</dbReference>
<proteinExistence type="inferred from homology"/>
<keyword evidence="7" id="KW-1185">Reference proteome</keyword>
<dbReference type="InterPro" id="IPR013780">
    <property type="entry name" value="Glyco_hydro_b"/>
</dbReference>
<dbReference type="GO" id="GO:0004135">
    <property type="term" value="F:amylo-alpha-1,6-glucosidase activity"/>
    <property type="evidence" value="ECO:0007669"/>
    <property type="project" value="InterPro"/>
</dbReference>
<dbReference type="SMART" id="SM00642">
    <property type="entry name" value="Aamy"/>
    <property type="match status" value="1"/>
</dbReference>
<dbReference type="NCBIfam" id="TIGR02100">
    <property type="entry name" value="glgX_debranch"/>
    <property type="match status" value="1"/>
</dbReference>
<feature type="compositionally biased region" description="Acidic residues" evidence="4">
    <location>
        <begin position="1"/>
        <end position="14"/>
    </location>
</feature>
<evidence type="ECO:0000256" key="1">
    <source>
        <dbReference type="ARBA" id="ARBA00008061"/>
    </source>
</evidence>
<dbReference type="InterPro" id="IPR044505">
    <property type="entry name" value="GlgX_Isoamylase_N_E_set"/>
</dbReference>
<name>A0A4Q7NQ04_9ACTN</name>
<keyword evidence="3" id="KW-0326">Glycosidase</keyword>
<dbReference type="InterPro" id="IPR017853">
    <property type="entry name" value="GH"/>
</dbReference>
<feature type="region of interest" description="Disordered" evidence="4">
    <location>
        <begin position="453"/>
        <end position="481"/>
    </location>
</feature>
<dbReference type="CDD" id="cd11326">
    <property type="entry name" value="AmyAc_Glg_debranch"/>
    <property type="match status" value="1"/>
</dbReference>
<comment type="similarity">
    <text evidence="1">Belongs to the glycosyl hydrolase 13 family.</text>
</comment>
<comment type="caution">
    <text evidence="6">The sequence shown here is derived from an EMBL/GenBank/DDBJ whole genome shotgun (WGS) entry which is preliminary data.</text>
</comment>
<dbReference type="RefSeq" id="WP_130493250.1">
    <property type="nucleotide sequence ID" value="NZ_SGXD01000003.1"/>
</dbReference>
<dbReference type="GO" id="GO:0005980">
    <property type="term" value="P:glycogen catabolic process"/>
    <property type="evidence" value="ECO:0007669"/>
    <property type="project" value="InterPro"/>
</dbReference>
<feature type="compositionally biased region" description="Basic and acidic residues" evidence="4">
    <location>
        <begin position="453"/>
        <end position="465"/>
    </location>
</feature>
<sequence>MTLIEDSWDSDEELPWPGSPRPLGVRWDGSGSNVAVWSEHGEHVDLCVLHDDDAEERIPLRERSYGVFHGYVPDGLLAPGARYGFRVDGPWEPEQGHRFDVGVLLLDPYALAVERLPDGRLVSVVVDPAYDWGDDRSPHTSWTDTVVYEAHVRGLTKLHPAVPDDLRGTYAGLAHPAVLEHLTSLGVTAVELLPVHQFVSEPFLGERGLTNYWGYNSIGFFAPHDAYSAHGTRGQQVREFKDMVRSLHSAGLEVILDVVYNHTGEGGPDQPTLCFRGLDNAIYYHRHGAANADYTGCGNTLNASHPQVLQLVLDSLRYWVQEMHVDGFRFDLAPALTRGPGGEVDLHGPFLTAIRQDPVLRDVKLIAEPWDVGWGGYRVGEFPSPWAEWNDKFRNGVRDFWRGASSGVREIAYRLSGSSDIYGTRRPHASVNFVTAHDGFTLRDLVSYNDKHNLANNEDGRDGTSDNRSWNSGAEGPTDDPAVLELRARQERNLLVTLLLATGVPMMTAGDEMGRTQQGNNNAYCQDNELSWVDWDLDASQKSLLDFTRRTLALRQGNVALRQKHFFEGRPLEPGGPKDIAWFTAEGRENDEGTWFDPSTSTVAARVSGRTVRRRGPRGERLHGSTFLLVLHGGAEDRQVTLPATGSSSGHWTLVIDTADDAAPAREYAVGERVRAVGRSVLVLRAD</sequence>
<protein>
    <submittedName>
        <fullName evidence="6">Glycogen operon protein</fullName>
    </submittedName>
</protein>
<dbReference type="InterPro" id="IPR013783">
    <property type="entry name" value="Ig-like_fold"/>
</dbReference>
<evidence type="ECO:0000313" key="7">
    <source>
        <dbReference type="Proteomes" id="UP000293638"/>
    </source>
</evidence>
<feature type="domain" description="Glycosyl hydrolase family 13 catalytic" evidence="5">
    <location>
        <begin position="145"/>
        <end position="549"/>
    </location>
</feature>
<organism evidence="6 7">
    <name type="scientific">Motilibacter rhizosphaerae</name>
    <dbReference type="NCBI Taxonomy" id="598652"/>
    <lineage>
        <taxon>Bacteria</taxon>
        <taxon>Bacillati</taxon>
        <taxon>Actinomycetota</taxon>
        <taxon>Actinomycetes</taxon>
        <taxon>Motilibacterales</taxon>
        <taxon>Motilibacteraceae</taxon>
        <taxon>Motilibacter</taxon>
    </lineage>
</organism>
<dbReference type="Proteomes" id="UP000293638">
    <property type="component" value="Unassembled WGS sequence"/>
</dbReference>
<feature type="region of interest" description="Disordered" evidence="4">
    <location>
        <begin position="1"/>
        <end position="21"/>
    </location>
</feature>
<dbReference type="InterPro" id="IPR011837">
    <property type="entry name" value="Glycogen_debranch_GlgX"/>
</dbReference>
<accession>A0A4Q7NQ04</accession>
<dbReference type="Gene3D" id="3.20.20.80">
    <property type="entry name" value="Glycosidases"/>
    <property type="match status" value="1"/>
</dbReference>
<evidence type="ECO:0000313" key="6">
    <source>
        <dbReference type="EMBL" id="RZS87066.1"/>
    </source>
</evidence>
<evidence type="ECO:0000256" key="4">
    <source>
        <dbReference type="SAM" id="MobiDB-lite"/>
    </source>
</evidence>
<evidence type="ECO:0000256" key="3">
    <source>
        <dbReference type="ARBA" id="ARBA00023295"/>
    </source>
</evidence>
<gene>
    <name evidence="6" type="ORF">EV189_2488</name>
</gene>
<keyword evidence="2" id="KW-0378">Hydrolase</keyword>
<evidence type="ECO:0000259" key="5">
    <source>
        <dbReference type="SMART" id="SM00642"/>
    </source>
</evidence>
<dbReference type="AlphaFoldDB" id="A0A4Q7NQ04"/>
<dbReference type="CDD" id="cd02856">
    <property type="entry name" value="E_set_GDE_Isoamylase_N"/>
    <property type="match status" value="1"/>
</dbReference>
<dbReference type="Gene3D" id="2.60.40.10">
    <property type="entry name" value="Immunoglobulins"/>
    <property type="match status" value="1"/>
</dbReference>
<dbReference type="OrthoDB" id="3236218at2"/>